<dbReference type="RefSeq" id="WP_345495932.1">
    <property type="nucleotide sequence ID" value="NZ_BAABJM010000002.1"/>
</dbReference>
<evidence type="ECO:0000256" key="2">
    <source>
        <dbReference type="ARBA" id="ARBA00022475"/>
    </source>
</evidence>
<evidence type="ECO:0000313" key="7">
    <source>
        <dbReference type="EMBL" id="GAA5054623.1"/>
    </source>
</evidence>
<evidence type="ECO:0000256" key="6">
    <source>
        <dbReference type="SAM" id="Phobius"/>
    </source>
</evidence>
<evidence type="ECO:0000256" key="4">
    <source>
        <dbReference type="ARBA" id="ARBA00022989"/>
    </source>
</evidence>
<evidence type="ECO:0000313" key="8">
    <source>
        <dbReference type="Proteomes" id="UP001500603"/>
    </source>
</evidence>
<comment type="subcellular location">
    <subcellularLocation>
        <location evidence="1">Cell membrane</location>
        <topology evidence="1">Multi-pass membrane protein</topology>
    </subcellularLocation>
</comment>
<dbReference type="Proteomes" id="UP001500603">
    <property type="component" value="Unassembled WGS sequence"/>
</dbReference>
<keyword evidence="4 6" id="KW-1133">Transmembrane helix</keyword>
<feature type="transmembrane region" description="Helical" evidence="6">
    <location>
        <begin position="41"/>
        <end position="59"/>
    </location>
</feature>
<keyword evidence="3 6" id="KW-0812">Transmembrane</keyword>
<accession>A0ABP9KF39</accession>
<proteinExistence type="predicted"/>
<evidence type="ECO:0000256" key="3">
    <source>
        <dbReference type="ARBA" id="ARBA00022692"/>
    </source>
</evidence>
<keyword evidence="2" id="KW-1003">Cell membrane</keyword>
<feature type="transmembrane region" description="Helical" evidence="6">
    <location>
        <begin position="12"/>
        <end position="29"/>
    </location>
</feature>
<feature type="transmembrane region" description="Helical" evidence="6">
    <location>
        <begin position="71"/>
        <end position="92"/>
    </location>
</feature>
<protein>
    <submittedName>
        <fullName evidence="7">Cytochrome C oxidase subunit IV family protein</fullName>
    </submittedName>
</protein>
<keyword evidence="5 6" id="KW-0472">Membrane</keyword>
<keyword evidence="8" id="KW-1185">Reference proteome</keyword>
<dbReference type="InterPro" id="IPR005171">
    <property type="entry name" value="Cyt_c_oxidase_su4_prok"/>
</dbReference>
<name>A0ABP9KF39_9NOCA</name>
<reference evidence="8" key="1">
    <citation type="journal article" date="2019" name="Int. J. Syst. Evol. Microbiol.">
        <title>The Global Catalogue of Microorganisms (GCM) 10K type strain sequencing project: providing services to taxonomists for standard genome sequencing and annotation.</title>
        <authorList>
            <consortium name="The Broad Institute Genomics Platform"/>
            <consortium name="The Broad Institute Genome Sequencing Center for Infectious Disease"/>
            <person name="Wu L."/>
            <person name="Ma J."/>
        </authorList>
    </citation>
    <scope>NUCLEOTIDE SEQUENCE [LARGE SCALE GENOMIC DNA]</scope>
    <source>
        <strain evidence="8">JCM 18298</strain>
    </source>
</reference>
<evidence type="ECO:0000256" key="5">
    <source>
        <dbReference type="ARBA" id="ARBA00023136"/>
    </source>
</evidence>
<dbReference type="Pfam" id="PF03626">
    <property type="entry name" value="COX4_pro"/>
    <property type="match status" value="1"/>
</dbReference>
<comment type="caution">
    <text evidence="7">The sequence shown here is derived from an EMBL/GenBank/DDBJ whole genome shotgun (WGS) entry which is preliminary data.</text>
</comment>
<organism evidence="7 8">
    <name type="scientific">Nocardia callitridis</name>
    <dbReference type="NCBI Taxonomy" id="648753"/>
    <lineage>
        <taxon>Bacteria</taxon>
        <taxon>Bacillati</taxon>
        <taxon>Actinomycetota</taxon>
        <taxon>Actinomycetes</taxon>
        <taxon>Mycobacteriales</taxon>
        <taxon>Nocardiaceae</taxon>
        <taxon>Nocardia</taxon>
    </lineage>
</organism>
<gene>
    <name evidence="7" type="ORF">GCM10023318_29830</name>
</gene>
<dbReference type="EMBL" id="BAABJM010000002">
    <property type="protein sequence ID" value="GAA5054623.1"/>
    <property type="molecule type" value="Genomic_DNA"/>
</dbReference>
<sequence length="93" mass="10452">MRTVWTDNVRITVVWGVLAVSTLISWLIGRSHHAGGLETSTLISAVVFAVALVKMHLVLRHFMETRTAPTWLRRTTDGWLVLLGALLIGVYLW</sequence>
<evidence type="ECO:0000256" key="1">
    <source>
        <dbReference type="ARBA" id="ARBA00004651"/>
    </source>
</evidence>